<keyword evidence="5" id="KW-1185">Reference proteome</keyword>
<reference evidence="4" key="1">
    <citation type="submission" date="2018-11" db="EMBL/GenBank/DDBJ databases">
        <authorList>
            <person name="Grassa J C."/>
        </authorList>
    </citation>
    <scope>NUCLEOTIDE SEQUENCE [LARGE SCALE GENOMIC DNA]</scope>
</reference>
<accession>A0A803QFN5</accession>
<evidence type="ECO:0000313" key="5">
    <source>
        <dbReference type="Proteomes" id="UP000596661"/>
    </source>
</evidence>
<evidence type="ECO:0000313" key="4">
    <source>
        <dbReference type="EnsemblPlants" id="cds.evm.model.09.289"/>
    </source>
</evidence>
<dbReference type="PANTHER" id="PTHR42898:SF6">
    <property type="entry name" value="NADP-DEPENDENT MANNITOL DEHYDROGENASE"/>
    <property type="match status" value="1"/>
</dbReference>
<dbReference type="OMA" id="TIPMRRI"/>
<reference evidence="4" key="2">
    <citation type="submission" date="2021-03" db="UniProtKB">
        <authorList>
            <consortium name="EnsemblPlants"/>
        </authorList>
    </citation>
    <scope>IDENTIFICATION</scope>
</reference>
<keyword evidence="1" id="KW-0521">NADP</keyword>
<dbReference type="PANTHER" id="PTHR42898">
    <property type="entry name" value="TROPINONE REDUCTASE"/>
    <property type="match status" value="1"/>
</dbReference>
<keyword evidence="2" id="KW-0560">Oxidoreductase</keyword>
<comment type="similarity">
    <text evidence="3">Belongs to the short-chain dehydrogenases/reductases (SDR) family. SDR65C subfamily.</text>
</comment>
<gene>
    <name evidence="4" type="primary">LOC115697188</name>
</gene>
<name>A0A803QFN5_CANSA</name>
<organism evidence="4 5">
    <name type="scientific">Cannabis sativa</name>
    <name type="common">Hemp</name>
    <name type="synonym">Marijuana</name>
    <dbReference type="NCBI Taxonomy" id="3483"/>
    <lineage>
        <taxon>Eukaryota</taxon>
        <taxon>Viridiplantae</taxon>
        <taxon>Streptophyta</taxon>
        <taxon>Embryophyta</taxon>
        <taxon>Tracheophyta</taxon>
        <taxon>Spermatophyta</taxon>
        <taxon>Magnoliopsida</taxon>
        <taxon>eudicotyledons</taxon>
        <taxon>Gunneridae</taxon>
        <taxon>Pentapetalae</taxon>
        <taxon>rosids</taxon>
        <taxon>fabids</taxon>
        <taxon>Rosales</taxon>
        <taxon>Cannabaceae</taxon>
        <taxon>Cannabis</taxon>
    </lineage>
</organism>
<dbReference type="GO" id="GO:0016491">
    <property type="term" value="F:oxidoreductase activity"/>
    <property type="evidence" value="ECO:0007669"/>
    <property type="project" value="UniProtKB-KW"/>
</dbReference>
<evidence type="ECO:0000256" key="3">
    <source>
        <dbReference type="ARBA" id="ARBA00025714"/>
    </source>
</evidence>
<dbReference type="EMBL" id="UZAU01000721">
    <property type="status" value="NOT_ANNOTATED_CDS"/>
    <property type="molecule type" value="Genomic_DNA"/>
</dbReference>
<dbReference type="Proteomes" id="UP000596661">
    <property type="component" value="Chromosome 9"/>
</dbReference>
<dbReference type="RefSeq" id="XP_030479957.1">
    <property type="nucleotide sequence ID" value="XM_030624097.2"/>
</dbReference>
<dbReference type="InterPro" id="IPR020904">
    <property type="entry name" value="Sc_DH/Rdtase_CS"/>
</dbReference>
<dbReference type="Pfam" id="PF13561">
    <property type="entry name" value="adh_short_C2"/>
    <property type="match status" value="1"/>
</dbReference>
<dbReference type="OrthoDB" id="417891at2759"/>
<dbReference type="GeneID" id="115697188"/>
<dbReference type="PROSITE" id="PS00061">
    <property type="entry name" value="ADH_SHORT"/>
    <property type="match status" value="1"/>
</dbReference>
<dbReference type="Gramene" id="evm.model.09.289">
    <property type="protein sequence ID" value="cds.evm.model.09.289"/>
    <property type="gene ID" value="evm.TU.09.289"/>
</dbReference>
<dbReference type="PRINTS" id="PR00080">
    <property type="entry name" value="SDRFAMILY"/>
</dbReference>
<dbReference type="InterPro" id="IPR045000">
    <property type="entry name" value="TR"/>
</dbReference>
<dbReference type="InterPro" id="IPR036291">
    <property type="entry name" value="NAD(P)-bd_dom_sf"/>
</dbReference>
<sequence>MDMAATKNTNCTDERWSLEGKTALVTGGSRGIGHAIVEELAKFGAIVHTCCRKENELDKCLEEWKKKGFKISGSVCDVSQRDQREKLIETVSSIFQGKLDILVNNAGVAIVRAPTEYSAEDYEIQMRTNFESAFHFSQLSYPLLKASGNGSIVFISSIGATVAFPAGTLYAATKGAINQMTKNLACEWAKDNIRANTVAPGLTKTSMLENYSEDGNLEGALGEFIDRTPIRRLAEPNEISSMVVFLCLPAASFVTGQVISIDGGFTVNAFPSPT</sequence>
<protein>
    <submittedName>
        <fullName evidence="4">Uncharacterized protein</fullName>
    </submittedName>
</protein>
<dbReference type="PRINTS" id="PR00081">
    <property type="entry name" value="GDHRDH"/>
</dbReference>
<dbReference type="InterPro" id="IPR002347">
    <property type="entry name" value="SDR_fam"/>
</dbReference>
<dbReference type="SUPFAM" id="SSF51735">
    <property type="entry name" value="NAD(P)-binding Rossmann-fold domains"/>
    <property type="match status" value="1"/>
</dbReference>
<dbReference type="FunFam" id="3.40.50.720:FF:000084">
    <property type="entry name" value="Short-chain dehydrogenase reductase"/>
    <property type="match status" value="1"/>
</dbReference>
<evidence type="ECO:0000256" key="1">
    <source>
        <dbReference type="ARBA" id="ARBA00022857"/>
    </source>
</evidence>
<dbReference type="KEGG" id="csav:115697188"/>
<dbReference type="Gene3D" id="3.40.50.720">
    <property type="entry name" value="NAD(P)-binding Rossmann-like Domain"/>
    <property type="match status" value="1"/>
</dbReference>
<dbReference type="EnsemblPlants" id="evm.model.09.289">
    <property type="protein sequence ID" value="cds.evm.model.09.289"/>
    <property type="gene ID" value="evm.TU.09.289"/>
</dbReference>
<dbReference type="AlphaFoldDB" id="A0A803QFN5"/>
<evidence type="ECO:0000256" key="2">
    <source>
        <dbReference type="ARBA" id="ARBA00023002"/>
    </source>
</evidence>
<proteinExistence type="inferred from homology"/>